<dbReference type="PROSITE" id="PS51480">
    <property type="entry name" value="DHAL"/>
    <property type="match status" value="1"/>
</dbReference>
<dbReference type="SUPFAM" id="SSF101473">
    <property type="entry name" value="DhaL-like"/>
    <property type="match status" value="1"/>
</dbReference>
<feature type="domain" description="DhaL" evidence="2">
    <location>
        <begin position="15"/>
        <end position="205"/>
    </location>
</feature>
<dbReference type="PANTHER" id="PTHR33434:SF2">
    <property type="entry name" value="FATTY ACID-BINDING PROTEIN TM_1468"/>
    <property type="match status" value="1"/>
</dbReference>
<dbReference type="GO" id="GO:0006071">
    <property type="term" value="P:glycerol metabolic process"/>
    <property type="evidence" value="ECO:0007669"/>
    <property type="project" value="InterPro"/>
</dbReference>
<dbReference type="Pfam" id="PF02734">
    <property type="entry name" value="Dak2"/>
    <property type="match status" value="1"/>
</dbReference>
<evidence type="ECO:0000259" key="2">
    <source>
        <dbReference type="PROSITE" id="PS51480"/>
    </source>
</evidence>
<dbReference type="GO" id="GO:0004371">
    <property type="term" value="F:glycerone kinase activity"/>
    <property type="evidence" value="ECO:0007669"/>
    <property type="project" value="InterPro"/>
</dbReference>
<dbReference type="SMART" id="SM01120">
    <property type="entry name" value="Dak2"/>
    <property type="match status" value="1"/>
</dbReference>
<dbReference type="RefSeq" id="WP_104847807.1">
    <property type="nucleotide sequence ID" value="NZ_PKOZ01000001.1"/>
</dbReference>
<dbReference type="NCBIfam" id="TIGR00762">
    <property type="entry name" value="DegV"/>
    <property type="match status" value="1"/>
</dbReference>
<evidence type="ECO:0000313" key="3">
    <source>
        <dbReference type="EMBL" id="PQD96710.1"/>
    </source>
</evidence>
<dbReference type="InterPro" id="IPR050270">
    <property type="entry name" value="DegV_domain_contain"/>
</dbReference>
<dbReference type="InterPro" id="IPR004007">
    <property type="entry name" value="DhaL_dom"/>
</dbReference>
<dbReference type="Proteomes" id="UP000239663">
    <property type="component" value="Unassembled WGS sequence"/>
</dbReference>
<accession>A0A2S7N420</accession>
<dbReference type="InterPro" id="IPR036117">
    <property type="entry name" value="DhaL_dom_sf"/>
</dbReference>
<dbReference type="PANTHER" id="PTHR33434">
    <property type="entry name" value="DEGV DOMAIN-CONTAINING PROTEIN DR_1986-RELATED"/>
    <property type="match status" value="1"/>
</dbReference>
<dbReference type="OrthoDB" id="9760324at2"/>
<organism evidence="3 4">
    <name type="scientific">Pradoshia eiseniae</name>
    <dbReference type="NCBI Taxonomy" id="2064768"/>
    <lineage>
        <taxon>Bacteria</taxon>
        <taxon>Bacillati</taxon>
        <taxon>Bacillota</taxon>
        <taxon>Bacilli</taxon>
        <taxon>Bacillales</taxon>
        <taxon>Bacillaceae</taxon>
        <taxon>Pradoshia</taxon>
    </lineage>
</organism>
<dbReference type="AlphaFoldDB" id="A0A2S7N420"/>
<dbReference type="SUPFAM" id="SSF82549">
    <property type="entry name" value="DAK1/DegV-like"/>
    <property type="match status" value="1"/>
</dbReference>
<dbReference type="Pfam" id="PF02645">
    <property type="entry name" value="DegV"/>
    <property type="match status" value="1"/>
</dbReference>
<dbReference type="PROSITE" id="PS51482">
    <property type="entry name" value="DEGV"/>
    <property type="match status" value="1"/>
</dbReference>
<dbReference type="Pfam" id="PF21645">
    <property type="entry name" value="FakA-like_M"/>
    <property type="match status" value="1"/>
</dbReference>
<dbReference type="InterPro" id="IPR043168">
    <property type="entry name" value="DegV_C"/>
</dbReference>
<keyword evidence="4" id="KW-1185">Reference proteome</keyword>
<sequence length="603" mass="66406">MRVLAEKQLNQIENEVLYNAHLAGAMEVIKYKHELNAMNVFPVADGDTGTNLAITMSGIIKKTKYLSTVRDTFHSMADAALESARGNSGTIFSQYITGFSNSLPATDSVTLDEMAESIQAGVQAAYESIQNPVEGTMMTVMKDWSQTIQKKKTISDDIIAVLTEALHEALKSLNRTPSQLAVLRENGVVDSGARGFTLFLLGFMRYLQTGEQNESLLTEEDLGWEDVFEHAHSDESSHLTYRYCTEALIEGDMIDLPKLKGELERFGDSIVAAGTNKKVKLHIHTDMPASCFRVLRKYGNLVEQKAEDMVIQHMVAHKRKYPIALITDTIADIPRTFLDEFQIHHFPLNLQVGGNTYLDRITIQADDVFQLLKEQEYDISSSQPTKKSIEGLYSFLSSYYESIIVITVSKAMSGTYSAFQKAADIFKEKDTTISVIDSKRNSAAQGLIVMKAAEAIADGLSHDEIIDVIKETIEKSSILVSVDNLKGMISSGRISKTAGAIGSIVNLKPIVSIDEDGNGILLGKAFSTKNNTKQILHMVKEIHEKDGIERYAIVHGDGSDRIKDFKSSLTSIIGHPPSYIEEVSSIVASSAGNNTIAVAFLKK</sequence>
<proteinExistence type="predicted"/>
<gene>
    <name evidence="3" type="ORF">CYL18_02120</name>
</gene>
<reference evidence="3 4" key="1">
    <citation type="submission" date="2017-12" db="EMBL/GenBank/DDBJ databases">
        <title>Taxonomic description and draft genome of Pradoshia cofamensis Gen. nov., sp. nov., a thermotolerant bacillale isolated from anterior gut of earthworm Eisenia fetida.</title>
        <authorList>
            <person name="Saha T."/>
            <person name="Chakraborty R."/>
        </authorList>
    </citation>
    <scope>NUCLEOTIDE SEQUENCE [LARGE SCALE GENOMIC DNA]</scope>
    <source>
        <strain evidence="3 4">EAG3</strain>
    </source>
</reference>
<dbReference type="InterPro" id="IPR048394">
    <property type="entry name" value="FakA-like_M"/>
</dbReference>
<evidence type="ECO:0000256" key="1">
    <source>
        <dbReference type="ARBA" id="ARBA00023121"/>
    </source>
</evidence>
<dbReference type="Gene3D" id="1.25.40.340">
    <property type="match status" value="1"/>
</dbReference>
<dbReference type="InterPro" id="IPR003797">
    <property type="entry name" value="DegV"/>
</dbReference>
<dbReference type="Gene3D" id="3.40.50.10170">
    <property type="match status" value="1"/>
</dbReference>
<dbReference type="InterPro" id="IPR033470">
    <property type="entry name" value="FakA-like_C"/>
</dbReference>
<name>A0A2S7N420_9BACI</name>
<dbReference type="SMART" id="SM01121">
    <property type="entry name" value="Dak1_2"/>
    <property type="match status" value="1"/>
</dbReference>
<evidence type="ECO:0000313" key="4">
    <source>
        <dbReference type="Proteomes" id="UP000239663"/>
    </source>
</evidence>
<dbReference type="Gene3D" id="3.30.1180.10">
    <property type="match status" value="1"/>
</dbReference>
<comment type="caution">
    <text evidence="3">The sequence shown here is derived from an EMBL/GenBank/DDBJ whole genome shotgun (WGS) entry which is preliminary data.</text>
</comment>
<dbReference type="EMBL" id="PKOZ01000001">
    <property type="protein sequence ID" value="PQD96710.1"/>
    <property type="molecule type" value="Genomic_DNA"/>
</dbReference>
<dbReference type="GO" id="GO:0008289">
    <property type="term" value="F:lipid binding"/>
    <property type="evidence" value="ECO:0007669"/>
    <property type="project" value="UniProtKB-KW"/>
</dbReference>
<keyword evidence="1" id="KW-0446">Lipid-binding</keyword>
<protein>
    <submittedName>
        <fullName evidence="3">Fatty acid-binding protein DegV</fullName>
    </submittedName>
</protein>